<accession>A0A1F6MC04</accession>
<dbReference type="Proteomes" id="UP000176413">
    <property type="component" value="Unassembled WGS sequence"/>
</dbReference>
<evidence type="ECO:0000256" key="1">
    <source>
        <dbReference type="SAM" id="Phobius"/>
    </source>
</evidence>
<keyword evidence="1" id="KW-0472">Membrane</keyword>
<name>A0A1F6MC04_9BACT</name>
<dbReference type="AlphaFoldDB" id="A0A1F6MC04"/>
<gene>
    <name evidence="2" type="ORF">A3D53_03705</name>
</gene>
<comment type="caution">
    <text evidence="2">The sequence shown here is derived from an EMBL/GenBank/DDBJ whole genome shotgun (WGS) entry which is preliminary data.</text>
</comment>
<feature type="transmembrane region" description="Helical" evidence="1">
    <location>
        <begin position="81"/>
        <end position="104"/>
    </location>
</feature>
<sequence length="109" mass="11856">MSFVVRNYLGFVLIVSLALKQIHGSYQCLLPLGKRSWLGGILVLIVFLLITLVSPLIGLLINPAKYWEFFTSAIREPVQALSQLGVIGLAAGILQFLGSLAATLKSMLK</sequence>
<keyword evidence="1" id="KW-1133">Transmembrane helix</keyword>
<organism evidence="2 3">
    <name type="scientific">Candidatus Magasanikbacteria bacterium RIFCSPHIGHO2_02_FULL_45_10</name>
    <dbReference type="NCBI Taxonomy" id="1798679"/>
    <lineage>
        <taxon>Bacteria</taxon>
        <taxon>Candidatus Magasanikiibacteriota</taxon>
    </lineage>
</organism>
<feature type="transmembrane region" description="Helical" evidence="1">
    <location>
        <begin position="40"/>
        <end position="61"/>
    </location>
</feature>
<reference evidence="2 3" key="1">
    <citation type="journal article" date="2016" name="Nat. Commun.">
        <title>Thousands of microbial genomes shed light on interconnected biogeochemical processes in an aquifer system.</title>
        <authorList>
            <person name="Anantharaman K."/>
            <person name="Brown C.T."/>
            <person name="Hug L.A."/>
            <person name="Sharon I."/>
            <person name="Castelle C.J."/>
            <person name="Probst A.J."/>
            <person name="Thomas B.C."/>
            <person name="Singh A."/>
            <person name="Wilkins M.J."/>
            <person name="Karaoz U."/>
            <person name="Brodie E.L."/>
            <person name="Williams K.H."/>
            <person name="Hubbard S.S."/>
            <person name="Banfield J.F."/>
        </authorList>
    </citation>
    <scope>NUCLEOTIDE SEQUENCE [LARGE SCALE GENOMIC DNA]</scope>
</reference>
<dbReference type="EMBL" id="MFQA01000016">
    <property type="protein sequence ID" value="OGH69100.1"/>
    <property type="molecule type" value="Genomic_DNA"/>
</dbReference>
<evidence type="ECO:0000313" key="2">
    <source>
        <dbReference type="EMBL" id="OGH69100.1"/>
    </source>
</evidence>
<proteinExistence type="predicted"/>
<evidence type="ECO:0000313" key="3">
    <source>
        <dbReference type="Proteomes" id="UP000176413"/>
    </source>
</evidence>
<protein>
    <submittedName>
        <fullName evidence="2">Uncharacterized protein</fullName>
    </submittedName>
</protein>
<keyword evidence="1" id="KW-0812">Transmembrane</keyword>